<organism evidence="11 12">
    <name type="scientific">Varroa destructor</name>
    <name type="common">Honeybee mite</name>
    <dbReference type="NCBI Taxonomy" id="109461"/>
    <lineage>
        <taxon>Eukaryota</taxon>
        <taxon>Metazoa</taxon>
        <taxon>Ecdysozoa</taxon>
        <taxon>Arthropoda</taxon>
        <taxon>Chelicerata</taxon>
        <taxon>Arachnida</taxon>
        <taxon>Acari</taxon>
        <taxon>Parasitiformes</taxon>
        <taxon>Mesostigmata</taxon>
        <taxon>Gamasina</taxon>
        <taxon>Dermanyssoidea</taxon>
        <taxon>Varroidae</taxon>
        <taxon>Varroa</taxon>
    </lineage>
</organism>
<dbReference type="AlphaFoldDB" id="A0A7M7JTF6"/>
<dbReference type="PANTHER" id="PTHR12294:SF13">
    <property type="entry name" value="MITOCHONDRIAL CALCIUM UPTAKE 3, ISOFORM D"/>
    <property type="match status" value="1"/>
</dbReference>
<evidence type="ECO:0000256" key="1">
    <source>
        <dbReference type="ARBA" id="ARBA00004273"/>
    </source>
</evidence>
<name>A0A7M7JTF6_VARDE</name>
<dbReference type="PANTHER" id="PTHR12294">
    <property type="entry name" value="EF HAND DOMAIN FAMILY A1,A2-RELATED"/>
    <property type="match status" value="1"/>
</dbReference>
<dbReference type="PROSITE" id="PS50222">
    <property type="entry name" value="EF_HAND_2"/>
    <property type="match status" value="1"/>
</dbReference>
<sequence length="477" mass="54771">MSQAIQRMPRIRGMIRPLSVLSVSGAIRPLSGGAPVRVEYIDRPFVRRGESWHRRYAWTAAVFSGGCIGMGYIVAKYFANEVKEVQSSEFYDSSTDHAAAEELQLTPREKRFMRFASVEYDGQLYMTPQDFLDSVTDPDPRSRISRRKLSRKDLDKMTDVTPSKKKGSTKLFRELNDTGIISYTEYLFLLSVLTKPHSGFRIAFNMFDTDGNQRVDKNEFLVNELSAAAGHVNTTLLVHLFGRKGKETLSFEDFFRFMENLQSEVLELEFIEYSKGKAIISEVDFARILLRYTYLDSTGYEAVLERLQERIPETRGISFEQFKAFCQFLNNLEDFAITMRLFTFANQPISEEDFRRAVYVCSGHNLKPHLVHTVFQIFDDDGDGFLSYKEFIAIMRDRLHRGLKAQLGPADAWEAFKSCVKDELRCQRSGNISQASFGSLSTMLEDKSNYYNVYIRCVTYPLLINAMIIFRSPTNGA</sequence>
<dbReference type="GO" id="GO:0005509">
    <property type="term" value="F:calcium ion binding"/>
    <property type="evidence" value="ECO:0007669"/>
    <property type="project" value="InterPro"/>
</dbReference>
<reference evidence="11" key="1">
    <citation type="submission" date="2021-01" db="UniProtKB">
        <authorList>
            <consortium name="EnsemblMetazoa"/>
        </authorList>
    </citation>
    <scope>IDENTIFICATION</scope>
</reference>
<dbReference type="PROSITE" id="PS00018">
    <property type="entry name" value="EF_HAND_1"/>
    <property type="match status" value="2"/>
</dbReference>
<evidence type="ECO:0000256" key="8">
    <source>
        <dbReference type="ARBA" id="ARBA00023136"/>
    </source>
</evidence>
<accession>A0A7M7JTF6</accession>
<evidence type="ECO:0000256" key="3">
    <source>
        <dbReference type="ARBA" id="ARBA00022737"/>
    </source>
</evidence>
<evidence type="ECO:0000256" key="5">
    <source>
        <dbReference type="ARBA" id="ARBA00022837"/>
    </source>
</evidence>
<evidence type="ECO:0000313" key="11">
    <source>
        <dbReference type="EnsemblMetazoa" id="XP_022656622"/>
    </source>
</evidence>
<keyword evidence="9" id="KW-1133">Transmembrane helix</keyword>
<evidence type="ECO:0000313" key="12">
    <source>
        <dbReference type="Proteomes" id="UP000594260"/>
    </source>
</evidence>
<dbReference type="InterPro" id="IPR039800">
    <property type="entry name" value="MICU1/2/3"/>
</dbReference>
<evidence type="ECO:0000259" key="10">
    <source>
        <dbReference type="PROSITE" id="PS50222"/>
    </source>
</evidence>
<dbReference type="GeneID" id="111248461"/>
<keyword evidence="5" id="KW-0106">Calcium</keyword>
<dbReference type="Gene3D" id="1.10.238.10">
    <property type="entry name" value="EF-hand"/>
    <property type="match status" value="2"/>
</dbReference>
<proteinExistence type="predicted"/>
<dbReference type="CTD" id="286097"/>
<evidence type="ECO:0000256" key="4">
    <source>
        <dbReference type="ARBA" id="ARBA00022792"/>
    </source>
</evidence>
<comment type="subcellular location">
    <subcellularLocation>
        <location evidence="1">Mitochondrion inner membrane</location>
    </subcellularLocation>
    <subcellularLocation>
        <location evidence="2">Mitochondrion intermembrane space</location>
    </subcellularLocation>
</comment>
<dbReference type="Pfam" id="PF00036">
    <property type="entry name" value="EF-hand_1"/>
    <property type="match status" value="1"/>
</dbReference>
<keyword evidence="7" id="KW-0496">Mitochondrion</keyword>
<keyword evidence="4" id="KW-0999">Mitochondrion inner membrane</keyword>
<keyword evidence="8 9" id="KW-0472">Membrane</keyword>
<dbReference type="GO" id="GO:0051560">
    <property type="term" value="P:mitochondrial calcium ion homeostasis"/>
    <property type="evidence" value="ECO:0007669"/>
    <property type="project" value="TreeGrafter"/>
</dbReference>
<keyword evidence="6" id="KW-0809">Transit peptide</keyword>
<evidence type="ECO:0000256" key="2">
    <source>
        <dbReference type="ARBA" id="ARBA00004569"/>
    </source>
</evidence>
<dbReference type="GO" id="GO:0036444">
    <property type="term" value="P:calcium import into the mitochondrion"/>
    <property type="evidence" value="ECO:0007669"/>
    <property type="project" value="TreeGrafter"/>
</dbReference>
<protein>
    <recommendedName>
        <fullName evidence="10">EF-hand domain-containing protein</fullName>
    </recommendedName>
</protein>
<dbReference type="Proteomes" id="UP000594260">
    <property type="component" value="Unplaced"/>
</dbReference>
<dbReference type="InterPro" id="IPR002048">
    <property type="entry name" value="EF_hand_dom"/>
</dbReference>
<dbReference type="RefSeq" id="XP_022656622.1">
    <property type="nucleotide sequence ID" value="XM_022800887.1"/>
</dbReference>
<evidence type="ECO:0000256" key="9">
    <source>
        <dbReference type="SAM" id="Phobius"/>
    </source>
</evidence>
<feature type="transmembrane region" description="Helical" evidence="9">
    <location>
        <begin position="56"/>
        <end position="75"/>
    </location>
</feature>
<keyword evidence="9" id="KW-0812">Transmembrane</keyword>
<dbReference type="GO" id="GO:0005758">
    <property type="term" value="C:mitochondrial intermembrane space"/>
    <property type="evidence" value="ECO:0007669"/>
    <property type="project" value="UniProtKB-SubCell"/>
</dbReference>
<keyword evidence="12" id="KW-1185">Reference proteome</keyword>
<keyword evidence="3" id="KW-0677">Repeat</keyword>
<evidence type="ECO:0000256" key="6">
    <source>
        <dbReference type="ARBA" id="ARBA00022946"/>
    </source>
</evidence>
<dbReference type="SMART" id="SM00054">
    <property type="entry name" value="EFh"/>
    <property type="match status" value="2"/>
</dbReference>
<dbReference type="SUPFAM" id="SSF47473">
    <property type="entry name" value="EF-hand"/>
    <property type="match status" value="2"/>
</dbReference>
<dbReference type="GO" id="GO:1990246">
    <property type="term" value="C:uniplex complex"/>
    <property type="evidence" value="ECO:0007669"/>
    <property type="project" value="TreeGrafter"/>
</dbReference>
<feature type="domain" description="EF-hand" evidence="10">
    <location>
        <begin position="366"/>
        <end position="401"/>
    </location>
</feature>
<evidence type="ECO:0000256" key="7">
    <source>
        <dbReference type="ARBA" id="ARBA00023128"/>
    </source>
</evidence>
<dbReference type="EnsemblMetazoa" id="XM_022800887">
    <property type="protein sequence ID" value="XP_022656622"/>
    <property type="gene ID" value="LOC111248461"/>
</dbReference>
<dbReference type="InterPro" id="IPR018247">
    <property type="entry name" value="EF_Hand_1_Ca_BS"/>
</dbReference>
<dbReference type="InterPro" id="IPR011992">
    <property type="entry name" value="EF-hand-dom_pair"/>
</dbReference>